<evidence type="ECO:0000256" key="3">
    <source>
        <dbReference type="SAM" id="MobiDB-lite"/>
    </source>
</evidence>
<dbReference type="InterPro" id="IPR025160">
    <property type="entry name" value="AATF"/>
</dbReference>
<proteinExistence type="inferred from homology"/>
<dbReference type="InterPro" id="IPR012617">
    <property type="entry name" value="AATF_C"/>
</dbReference>
<dbReference type="AlphaFoldDB" id="A0A4S2N481"/>
<dbReference type="GO" id="GO:0005730">
    <property type="term" value="C:nucleolus"/>
    <property type="evidence" value="ECO:0007669"/>
    <property type="project" value="TreeGrafter"/>
</dbReference>
<dbReference type="InParanoid" id="A0A4S2N481"/>
<evidence type="ECO:0000313" key="7">
    <source>
        <dbReference type="Proteomes" id="UP000298138"/>
    </source>
</evidence>
<comment type="similarity">
    <text evidence="1">Belongs to the AATF family.</text>
</comment>
<feature type="compositionally biased region" description="Acidic residues" evidence="3">
    <location>
        <begin position="504"/>
        <end position="521"/>
    </location>
</feature>
<feature type="region of interest" description="Disordered" evidence="3">
    <location>
        <begin position="503"/>
        <end position="528"/>
    </location>
</feature>
<feature type="compositionally biased region" description="Acidic residues" evidence="3">
    <location>
        <begin position="176"/>
        <end position="206"/>
    </location>
</feature>
<organism evidence="6 7">
    <name type="scientific">Ascodesmis nigricans</name>
    <dbReference type="NCBI Taxonomy" id="341454"/>
    <lineage>
        <taxon>Eukaryota</taxon>
        <taxon>Fungi</taxon>
        <taxon>Dikarya</taxon>
        <taxon>Ascomycota</taxon>
        <taxon>Pezizomycotina</taxon>
        <taxon>Pezizomycetes</taxon>
        <taxon>Pezizales</taxon>
        <taxon>Ascodesmidaceae</taxon>
        <taxon>Ascodesmis</taxon>
    </lineage>
</organism>
<accession>A0A4S2N481</accession>
<sequence>MPKPRKPTTLNAQLAMLDDPSPADFDPEALEAEFSADENTHSGSDSGSDSEGGDDGVDHARDHYVAVGKSRLRKAPELEALGEAYVGTKVSRGNLYDESSSDDEDVDMEGSGEDVDEDEEDKGSGISVYSEDSEIPSDDAFGSDDERFEEWKFRGSRTTEGGRPPVDGDKITGSSSDEESDNSSQSEEDEDMEVYDNEDEDDESSSDESTSSTRAQLKNLLTAAETASSAIAESTLTRDQQKGAAIRTQRSIFDSLLRTRIQLQKALTASSSLPIPVPASNDTNAAESAAFDLFNSITALRTNLYPTNDKKRIHMTAFPPSTSTADLWTHLTSLDTTATPYRTSILSKWALKTTPITIEKNRLDNKPSSKTHNNLVASITTTLASSLPHHITKSRGGDNVAVETYDDSDFYGQLLRALVDSRLTDSTSGGTDVGGEIRWAVTQQRERKKRKGVDTKASKGRKLKYTVHEKLAGFMAPVEGANRWREEQRDELFGSLLGVRRGLDEDEDADEDMSDGDEVEEGGVRLFR</sequence>
<reference evidence="6 7" key="1">
    <citation type="submission" date="2019-04" db="EMBL/GenBank/DDBJ databases">
        <title>Comparative genomics and transcriptomics to analyze fruiting body development in filamentous ascomycetes.</title>
        <authorList>
            <consortium name="DOE Joint Genome Institute"/>
            <person name="Lutkenhaus R."/>
            <person name="Traeger S."/>
            <person name="Breuer J."/>
            <person name="Kuo A."/>
            <person name="Lipzen A."/>
            <person name="Pangilinan J."/>
            <person name="Dilworth D."/>
            <person name="Sandor L."/>
            <person name="Poggeler S."/>
            <person name="Barry K."/>
            <person name="Grigoriev I.V."/>
            <person name="Nowrousian M."/>
        </authorList>
    </citation>
    <scope>NUCLEOTIDE SEQUENCE [LARGE SCALE GENOMIC DNA]</scope>
    <source>
        <strain evidence="6 7">CBS 389.68</strain>
    </source>
</reference>
<dbReference type="Pfam" id="PF08164">
    <property type="entry name" value="TRAUB"/>
    <property type="match status" value="1"/>
</dbReference>
<dbReference type="PANTHER" id="PTHR15565:SF0">
    <property type="entry name" value="PROTEIN AATF"/>
    <property type="match status" value="1"/>
</dbReference>
<gene>
    <name evidence="6" type="ORF">EX30DRAFT_393591</name>
</gene>
<evidence type="ECO:0000256" key="2">
    <source>
        <dbReference type="ARBA" id="ARBA00013850"/>
    </source>
</evidence>
<evidence type="ECO:0000259" key="4">
    <source>
        <dbReference type="Pfam" id="PF08164"/>
    </source>
</evidence>
<dbReference type="Pfam" id="PF13339">
    <property type="entry name" value="AATF-Che1"/>
    <property type="match status" value="1"/>
</dbReference>
<dbReference type="EMBL" id="ML220113">
    <property type="protein sequence ID" value="TGZ84062.1"/>
    <property type="molecule type" value="Genomic_DNA"/>
</dbReference>
<feature type="domain" description="Apoptosis-antagonizing transcription factor C-terminal" evidence="4">
    <location>
        <begin position="411"/>
        <end position="497"/>
    </location>
</feature>
<evidence type="ECO:0000256" key="1">
    <source>
        <dbReference type="ARBA" id="ARBA00008966"/>
    </source>
</evidence>
<protein>
    <recommendedName>
        <fullName evidence="2">Protein BFR2</fullName>
    </recommendedName>
</protein>
<dbReference type="STRING" id="341454.A0A4S2N481"/>
<dbReference type="Proteomes" id="UP000298138">
    <property type="component" value="Unassembled WGS sequence"/>
</dbReference>
<dbReference type="FunCoup" id="A0A4S2N481">
    <property type="interactions" value="896"/>
</dbReference>
<name>A0A4S2N481_9PEZI</name>
<feature type="compositionally biased region" description="Acidic residues" evidence="3">
    <location>
        <begin position="99"/>
        <end position="121"/>
    </location>
</feature>
<evidence type="ECO:0000259" key="5">
    <source>
        <dbReference type="Pfam" id="PF13339"/>
    </source>
</evidence>
<dbReference type="PANTHER" id="PTHR15565">
    <property type="entry name" value="AATF PROTEIN APOPTOSIS ANTAGONIZING TRANSCRIPTION FACTOR"/>
    <property type="match status" value="1"/>
</dbReference>
<dbReference type="OrthoDB" id="5783963at2759"/>
<dbReference type="InterPro" id="IPR039223">
    <property type="entry name" value="AATF/Bfr2"/>
</dbReference>
<feature type="region of interest" description="Disordered" evidence="3">
    <location>
        <begin position="1"/>
        <end position="214"/>
    </location>
</feature>
<feature type="compositionally biased region" description="Acidic residues" evidence="3">
    <location>
        <begin position="131"/>
        <end position="148"/>
    </location>
</feature>
<feature type="domain" description="AATF leucine zipper-containing" evidence="5">
    <location>
        <begin position="239"/>
        <end position="352"/>
    </location>
</feature>
<feature type="compositionally biased region" description="Acidic residues" evidence="3">
    <location>
        <begin position="25"/>
        <end position="36"/>
    </location>
</feature>
<keyword evidence="7" id="KW-1185">Reference proteome</keyword>
<evidence type="ECO:0000313" key="6">
    <source>
        <dbReference type="EMBL" id="TGZ84062.1"/>
    </source>
</evidence>
<dbReference type="GO" id="GO:0000462">
    <property type="term" value="P:maturation of SSU-rRNA from tricistronic rRNA transcript (SSU-rRNA, 5.8S rRNA, LSU-rRNA)"/>
    <property type="evidence" value="ECO:0007669"/>
    <property type="project" value="TreeGrafter"/>
</dbReference>